<sequence length="167" mass="17709">MKLMMKMLAGGAGLAALAAAAPAAAQYYQYGYSPYGYSNPYGYNGYSGYGAYGAYGMNTNAAAQQCSAAVQNRLANRTSIASILGSMVGLPTNMSGRVVSITSVTPHSSSVRVRGLASSGRYAYNNYGPYGVGAYGALGYNYQPDLSFSCTVDYRGYVRDVDLTRRY</sequence>
<feature type="chain" id="PRO_5047018033" evidence="1">
    <location>
        <begin position="26"/>
        <end position="167"/>
    </location>
</feature>
<evidence type="ECO:0000313" key="2">
    <source>
        <dbReference type="EMBL" id="MCL6729565.1"/>
    </source>
</evidence>
<evidence type="ECO:0000313" key="3">
    <source>
        <dbReference type="Proteomes" id="UP001165342"/>
    </source>
</evidence>
<dbReference type="EMBL" id="JAMGBE010000002">
    <property type="protein sequence ID" value="MCL6729565.1"/>
    <property type="molecule type" value="Genomic_DNA"/>
</dbReference>
<feature type="signal peptide" evidence="1">
    <location>
        <begin position="1"/>
        <end position="25"/>
    </location>
</feature>
<keyword evidence="1" id="KW-0732">Signal</keyword>
<keyword evidence="3" id="KW-1185">Reference proteome</keyword>
<name>A0ABT0S127_9SPHN</name>
<evidence type="ECO:0000256" key="1">
    <source>
        <dbReference type="SAM" id="SignalP"/>
    </source>
</evidence>
<protein>
    <submittedName>
        <fullName evidence="2">Uncharacterized protein</fullName>
    </submittedName>
</protein>
<comment type="caution">
    <text evidence="2">The sequence shown here is derived from an EMBL/GenBank/DDBJ whole genome shotgun (WGS) entry which is preliminary data.</text>
</comment>
<dbReference type="Proteomes" id="UP001165342">
    <property type="component" value="Unassembled WGS sequence"/>
</dbReference>
<organism evidence="2 3">
    <name type="scientific">Sphingomonas hankyongi</name>
    <dbReference type="NCBI Taxonomy" id="2908209"/>
    <lineage>
        <taxon>Bacteria</taxon>
        <taxon>Pseudomonadati</taxon>
        <taxon>Pseudomonadota</taxon>
        <taxon>Alphaproteobacteria</taxon>
        <taxon>Sphingomonadales</taxon>
        <taxon>Sphingomonadaceae</taxon>
        <taxon>Sphingomonas</taxon>
    </lineage>
</organism>
<proteinExistence type="predicted"/>
<accession>A0ABT0S127</accession>
<reference evidence="2" key="1">
    <citation type="submission" date="2022-05" db="EMBL/GenBank/DDBJ databases">
        <authorList>
            <person name="Jo J.-H."/>
            <person name="Im W.-T."/>
        </authorList>
    </citation>
    <scope>NUCLEOTIDE SEQUENCE</scope>
    <source>
        <strain evidence="2">SE220</strain>
    </source>
</reference>
<gene>
    <name evidence="2" type="ORF">LZ538_05770</name>
</gene>
<dbReference type="RefSeq" id="WP_249831056.1">
    <property type="nucleotide sequence ID" value="NZ_JAMGBE010000002.1"/>
</dbReference>